<evidence type="ECO:0000313" key="2">
    <source>
        <dbReference type="Proteomes" id="UP000236182"/>
    </source>
</evidence>
<dbReference type="EMBL" id="PPEI02000009">
    <property type="protein sequence ID" value="PWN59990.1"/>
    <property type="molecule type" value="Genomic_DNA"/>
</dbReference>
<proteinExistence type="predicted"/>
<gene>
    <name evidence="1" type="ORF">C1638_020700</name>
</gene>
<name>A0A316WN82_9FLAO</name>
<protein>
    <submittedName>
        <fullName evidence="1">Uncharacterized protein</fullName>
    </submittedName>
</protein>
<sequence length="142" mass="16606">MEKILFRWHRSTLEESMSTVVEISSFSELKELINEEYPLVFTRDIKIDYYGFDTRTGWENYIVLVNDSPVGWLNNQLIPNNEFNDVKTLKLELLKVITSIGSETVEDRLGLVDEIITIFSYVNKNCQCELDINEYVDISKLI</sequence>
<evidence type="ECO:0000313" key="1">
    <source>
        <dbReference type="EMBL" id="PWN59990.1"/>
    </source>
</evidence>
<organism evidence="1 2">
    <name type="scientific">Chryseobacterium oncorhynchi</name>
    <dbReference type="NCBI Taxonomy" id="741074"/>
    <lineage>
        <taxon>Bacteria</taxon>
        <taxon>Pseudomonadati</taxon>
        <taxon>Bacteroidota</taxon>
        <taxon>Flavobacteriia</taxon>
        <taxon>Flavobacteriales</taxon>
        <taxon>Weeksellaceae</taxon>
        <taxon>Chryseobacterium group</taxon>
        <taxon>Chryseobacterium</taxon>
    </lineage>
</organism>
<keyword evidence="2" id="KW-1185">Reference proteome</keyword>
<accession>A0A316WN82</accession>
<dbReference type="RefSeq" id="WP_109623835.1">
    <property type="nucleotide sequence ID" value="NZ_PPEI02000009.1"/>
</dbReference>
<dbReference type="AlphaFoldDB" id="A0A316WN82"/>
<comment type="caution">
    <text evidence="1">The sequence shown here is derived from an EMBL/GenBank/DDBJ whole genome shotgun (WGS) entry which is preliminary data.</text>
</comment>
<dbReference type="Proteomes" id="UP000236182">
    <property type="component" value="Unassembled WGS sequence"/>
</dbReference>
<reference evidence="1" key="1">
    <citation type="submission" date="2018-04" db="EMBL/GenBank/DDBJ databases">
        <title>Draft Genome Sequences of Chryseobacterium lactis NCTC11390T isolated from milk, Chryseobacterium oncorhynchi 701B-08T from rainbow trout, and Chryseobacterium viscerum 687B-08T from diseased fish.</title>
        <authorList>
            <person name="Jeong J.-J."/>
            <person name="Lee Y.J."/>
            <person name="Pathiraja D."/>
            <person name="Park B."/>
            <person name="Choi I.-G."/>
            <person name="Kim K.D."/>
        </authorList>
    </citation>
    <scope>NUCLEOTIDE SEQUENCE [LARGE SCALE GENOMIC DNA]</scope>
    <source>
        <strain evidence="1">701B-08</strain>
    </source>
</reference>